<dbReference type="EMBL" id="JACPRF010000344">
    <property type="protein sequence ID" value="MBI2877454.1"/>
    <property type="molecule type" value="Genomic_DNA"/>
</dbReference>
<dbReference type="GO" id="GO:0016787">
    <property type="term" value="F:hydrolase activity"/>
    <property type="evidence" value="ECO:0007669"/>
    <property type="project" value="UniProtKB-KW"/>
</dbReference>
<dbReference type="InterPro" id="IPR012340">
    <property type="entry name" value="NA-bd_OB-fold"/>
</dbReference>
<dbReference type="GO" id="GO:0003723">
    <property type="term" value="F:RNA binding"/>
    <property type="evidence" value="ECO:0007669"/>
    <property type="project" value="UniProtKB-KW"/>
</dbReference>
<dbReference type="GO" id="GO:0004540">
    <property type="term" value="F:RNA nuclease activity"/>
    <property type="evidence" value="ECO:0007669"/>
    <property type="project" value="InterPro"/>
</dbReference>
<dbReference type="Proteomes" id="UP000769766">
    <property type="component" value="Unassembled WGS sequence"/>
</dbReference>
<evidence type="ECO:0000256" key="5">
    <source>
        <dbReference type="ARBA" id="ARBA00022884"/>
    </source>
</evidence>
<dbReference type="GO" id="GO:0006364">
    <property type="term" value="P:rRNA processing"/>
    <property type="evidence" value="ECO:0007669"/>
    <property type="project" value="TreeGrafter"/>
</dbReference>
<feature type="domain" description="S1 motif" evidence="6">
    <location>
        <begin position="39"/>
        <end position="98"/>
    </location>
</feature>
<dbReference type="InterPro" id="IPR019307">
    <property type="entry name" value="RNA-bd_AU-1/RNase_E/G"/>
</dbReference>
<keyword evidence="3" id="KW-0378">Hydrolase</keyword>
<keyword evidence="2" id="KW-0479">Metal-binding</keyword>
<dbReference type="GO" id="GO:0046872">
    <property type="term" value="F:metal ion binding"/>
    <property type="evidence" value="ECO:0007669"/>
    <property type="project" value="UniProtKB-KW"/>
</dbReference>
<sequence length="565" mass="64530">MSTEIIINANTLETRVAVLENHMVAELYIERSKDRGIMGNVYKGRILNVLPGMQAAFVDIGLEKAGFLYVSDVDFVSSLEEYEEMLKREPLEGGEKIEEVHPLRRRNRLQGHIPIEEMLQKGQEILVQVSKDPLGTKGPRLTSYITLPGRYLVFMPTIDQIGISRRIEDEEERRRLKELIRQLKEPRVGYIVRTASEGKSLEDFVQDVTYLNRLWRNILEKSERVFAPCLVHRDLSLILRTIRDLFTQDIDRLVIDSLEEYHNCLEFIRTFSPQLESKVELYTGKEPIFDAYNIELEINKALGRKIWLESGGYIIIEQTEALCAIDVNTGRFVGERDPEETVLKTNLEAIKKIVHQIRLRNIGGLIIIDFIDMEKEESKEKVFRALEDALKRDRSKTNILKVSELGLVEMTRQRVRESLERILCQPCPDCEGTGRIRSTTTVCYEVFREIQRVYHAGSKGAAEDGFFQGRGSKAGAVETGGGMPLSLETLESQLPPEADVVAPYPGAPPEEKKFLVTVHPDVADLIYGEESTYLDQLEKVIRAKIIVKVDKNLHREDFEVVALEG</sequence>
<dbReference type="CDD" id="cd04453">
    <property type="entry name" value="S1_RNase_E"/>
    <property type="match status" value="1"/>
</dbReference>
<dbReference type="Gene3D" id="2.40.50.140">
    <property type="entry name" value="Nucleic acid-binding proteins"/>
    <property type="match status" value="1"/>
</dbReference>
<evidence type="ECO:0000256" key="4">
    <source>
        <dbReference type="ARBA" id="ARBA00022842"/>
    </source>
</evidence>
<keyword evidence="4" id="KW-0460">Magnesium</keyword>
<dbReference type="SMART" id="SM00316">
    <property type="entry name" value="S1"/>
    <property type="match status" value="1"/>
</dbReference>
<dbReference type="AlphaFoldDB" id="A0A932FZG2"/>
<evidence type="ECO:0000256" key="2">
    <source>
        <dbReference type="ARBA" id="ARBA00022723"/>
    </source>
</evidence>
<reference evidence="7" key="1">
    <citation type="submission" date="2020-07" db="EMBL/GenBank/DDBJ databases">
        <title>Huge and variable diversity of episymbiotic CPR bacteria and DPANN archaea in groundwater ecosystems.</title>
        <authorList>
            <person name="He C.Y."/>
            <person name="Keren R."/>
            <person name="Whittaker M."/>
            <person name="Farag I.F."/>
            <person name="Doudna J."/>
            <person name="Cate J.H.D."/>
            <person name="Banfield J.F."/>
        </authorList>
    </citation>
    <scope>NUCLEOTIDE SEQUENCE</scope>
    <source>
        <strain evidence="7">NC_groundwater_672_Ag_B-0.1um_62_36</strain>
    </source>
</reference>
<gene>
    <name evidence="7" type="ORF">HYY20_11280</name>
</gene>
<dbReference type="NCBIfam" id="TIGR00757">
    <property type="entry name" value="RNaseEG"/>
    <property type="match status" value="1"/>
</dbReference>
<evidence type="ECO:0000256" key="1">
    <source>
        <dbReference type="ARBA" id="ARBA00001946"/>
    </source>
</evidence>
<protein>
    <submittedName>
        <fullName evidence="7">Rne/Rng family ribonuclease</fullName>
    </submittedName>
</protein>
<dbReference type="InterPro" id="IPR004659">
    <property type="entry name" value="RNase_E/G"/>
</dbReference>
<dbReference type="InterPro" id="IPR003029">
    <property type="entry name" value="S1_domain"/>
</dbReference>
<evidence type="ECO:0000259" key="6">
    <source>
        <dbReference type="PROSITE" id="PS50126"/>
    </source>
</evidence>
<evidence type="ECO:0000313" key="8">
    <source>
        <dbReference type="Proteomes" id="UP000769766"/>
    </source>
</evidence>
<dbReference type="PANTHER" id="PTHR30001">
    <property type="entry name" value="RIBONUCLEASE"/>
    <property type="match status" value="1"/>
</dbReference>
<proteinExistence type="predicted"/>
<keyword evidence="5" id="KW-0694">RNA-binding</keyword>
<accession>A0A932FZG2</accession>
<comment type="caution">
    <text evidence="7">The sequence shown here is derived from an EMBL/GenBank/DDBJ whole genome shotgun (WGS) entry which is preliminary data.</text>
</comment>
<comment type="cofactor">
    <cofactor evidence="1">
        <name>Mg(2+)</name>
        <dbReference type="ChEBI" id="CHEBI:18420"/>
    </cofactor>
</comment>
<evidence type="ECO:0000256" key="3">
    <source>
        <dbReference type="ARBA" id="ARBA00022801"/>
    </source>
</evidence>
<organism evidence="7 8">
    <name type="scientific">Tectimicrobiota bacterium</name>
    <dbReference type="NCBI Taxonomy" id="2528274"/>
    <lineage>
        <taxon>Bacteria</taxon>
        <taxon>Pseudomonadati</taxon>
        <taxon>Nitrospinota/Tectimicrobiota group</taxon>
        <taxon>Candidatus Tectimicrobiota</taxon>
    </lineage>
</organism>
<name>A0A932FZG2_UNCTE</name>
<dbReference type="PANTHER" id="PTHR30001:SF0">
    <property type="entry name" value="RIBONUCLEASE G"/>
    <property type="match status" value="1"/>
</dbReference>
<dbReference type="Gene3D" id="3.40.1260.20">
    <property type="entry name" value="Ribonuclease E, catalytic domain"/>
    <property type="match status" value="2"/>
</dbReference>
<dbReference type="Pfam" id="PF10150">
    <property type="entry name" value="RNase_E_G"/>
    <property type="match status" value="1"/>
</dbReference>
<evidence type="ECO:0000313" key="7">
    <source>
        <dbReference type="EMBL" id="MBI2877454.1"/>
    </source>
</evidence>
<dbReference type="SUPFAM" id="SSF50249">
    <property type="entry name" value="Nucleic acid-binding proteins"/>
    <property type="match status" value="1"/>
</dbReference>
<dbReference type="PROSITE" id="PS50126">
    <property type="entry name" value="S1"/>
    <property type="match status" value="1"/>
</dbReference>
<dbReference type="GO" id="GO:0005737">
    <property type="term" value="C:cytoplasm"/>
    <property type="evidence" value="ECO:0007669"/>
    <property type="project" value="TreeGrafter"/>
</dbReference>